<organism evidence="2 3">
    <name type="scientific">Pleomassaria siparia CBS 279.74</name>
    <dbReference type="NCBI Taxonomy" id="1314801"/>
    <lineage>
        <taxon>Eukaryota</taxon>
        <taxon>Fungi</taxon>
        <taxon>Dikarya</taxon>
        <taxon>Ascomycota</taxon>
        <taxon>Pezizomycotina</taxon>
        <taxon>Dothideomycetes</taxon>
        <taxon>Pleosporomycetidae</taxon>
        <taxon>Pleosporales</taxon>
        <taxon>Pleomassariaceae</taxon>
        <taxon>Pleomassaria</taxon>
    </lineage>
</organism>
<protein>
    <submittedName>
        <fullName evidence="2">Uncharacterized protein</fullName>
    </submittedName>
</protein>
<dbReference type="EMBL" id="MU005775">
    <property type="protein sequence ID" value="KAF2706835.1"/>
    <property type="molecule type" value="Genomic_DNA"/>
</dbReference>
<feature type="transmembrane region" description="Helical" evidence="1">
    <location>
        <begin position="72"/>
        <end position="98"/>
    </location>
</feature>
<keyword evidence="1" id="KW-1133">Transmembrane helix</keyword>
<sequence length="167" mass="18861">MEASDRSGGVGSVFSMYHVCRESYPVPDTTTTTYQLYDRRPLFGHDSCRVKQVLMRQIPSGVQWPLQDALSLSLSVCLCLCLSVSVFVCLSLSVYADLTRHGHDTTRHDTTRHDTAQHKTTRPHLSDRSFLIPHSSFQRDKSQLPLITKVIIISHLGSPNRTRPCLH</sequence>
<dbReference type="AlphaFoldDB" id="A0A6G1K2T9"/>
<reference evidence="2" key="1">
    <citation type="journal article" date="2020" name="Stud. Mycol.">
        <title>101 Dothideomycetes genomes: a test case for predicting lifestyles and emergence of pathogens.</title>
        <authorList>
            <person name="Haridas S."/>
            <person name="Albert R."/>
            <person name="Binder M."/>
            <person name="Bloem J."/>
            <person name="Labutti K."/>
            <person name="Salamov A."/>
            <person name="Andreopoulos B."/>
            <person name="Baker S."/>
            <person name="Barry K."/>
            <person name="Bills G."/>
            <person name="Bluhm B."/>
            <person name="Cannon C."/>
            <person name="Castanera R."/>
            <person name="Culley D."/>
            <person name="Daum C."/>
            <person name="Ezra D."/>
            <person name="Gonzalez J."/>
            <person name="Henrissat B."/>
            <person name="Kuo A."/>
            <person name="Liang C."/>
            <person name="Lipzen A."/>
            <person name="Lutzoni F."/>
            <person name="Magnuson J."/>
            <person name="Mondo S."/>
            <person name="Nolan M."/>
            <person name="Ohm R."/>
            <person name="Pangilinan J."/>
            <person name="Park H.-J."/>
            <person name="Ramirez L."/>
            <person name="Alfaro M."/>
            <person name="Sun H."/>
            <person name="Tritt A."/>
            <person name="Yoshinaga Y."/>
            <person name="Zwiers L.-H."/>
            <person name="Turgeon B."/>
            <person name="Goodwin S."/>
            <person name="Spatafora J."/>
            <person name="Crous P."/>
            <person name="Grigoriev I."/>
        </authorList>
    </citation>
    <scope>NUCLEOTIDE SEQUENCE</scope>
    <source>
        <strain evidence="2">CBS 279.74</strain>
    </source>
</reference>
<proteinExistence type="predicted"/>
<keyword evidence="1" id="KW-0812">Transmembrane</keyword>
<keyword evidence="1" id="KW-0472">Membrane</keyword>
<evidence type="ECO:0000313" key="3">
    <source>
        <dbReference type="Proteomes" id="UP000799428"/>
    </source>
</evidence>
<evidence type="ECO:0000313" key="2">
    <source>
        <dbReference type="EMBL" id="KAF2706835.1"/>
    </source>
</evidence>
<accession>A0A6G1K2T9</accession>
<gene>
    <name evidence="2" type="ORF">K504DRAFT_67861</name>
</gene>
<keyword evidence="3" id="KW-1185">Reference proteome</keyword>
<dbReference type="Proteomes" id="UP000799428">
    <property type="component" value="Unassembled WGS sequence"/>
</dbReference>
<name>A0A6G1K2T9_9PLEO</name>
<evidence type="ECO:0000256" key="1">
    <source>
        <dbReference type="SAM" id="Phobius"/>
    </source>
</evidence>